<dbReference type="Proteomes" id="UP000435957">
    <property type="component" value="Unassembled WGS sequence"/>
</dbReference>
<dbReference type="EMBL" id="WBWF01000008">
    <property type="protein sequence ID" value="KAB2703347.1"/>
    <property type="molecule type" value="Genomic_DNA"/>
</dbReference>
<accession>A0AB34DNY8</accession>
<comment type="caution">
    <text evidence="1">The sequence shown here is derived from an EMBL/GenBank/DDBJ whole genome shotgun (WGS) entry which is preliminary data.</text>
</comment>
<evidence type="ECO:0000313" key="1">
    <source>
        <dbReference type="EMBL" id="KAB2703347.1"/>
    </source>
</evidence>
<dbReference type="RefSeq" id="WP_094514868.1">
    <property type="nucleotide sequence ID" value="NZ_JBHEEP010000006.1"/>
</dbReference>
<evidence type="ECO:0000313" key="2">
    <source>
        <dbReference type="Proteomes" id="UP000435957"/>
    </source>
</evidence>
<sequence length="193" mass="22656">MTYDEILKEEDLQFPWRLKPLLKCRDNQDYGSQSWSYYAYSYDRAFEIMARHTLEYPINNQSLTIPLFYLARHSMELALKEALREIAHIGVDDARTDGHDLLKLYDDLQKILKDNGVNDDGRWSNHCRRILTHIHSADPKGEHFRYPAALNGNVFPEVTVNIEGLIRAHYHVTLLADCVVTMLQENRNYELPY</sequence>
<proteinExistence type="predicted"/>
<reference evidence="1 2" key="1">
    <citation type="submission" date="2019-09" db="EMBL/GenBank/DDBJ databases">
        <title>Taxonomic organization of the family Brucellaceae based on a phylogenomic approach.</title>
        <authorList>
            <person name="Leclercq S."/>
            <person name="Cloeckaert A."/>
            <person name="Zygmunt M.S."/>
        </authorList>
    </citation>
    <scope>NUCLEOTIDE SEQUENCE [LARGE SCALE GENOMIC DNA]</scope>
    <source>
        <strain evidence="1 2">LUP23</strain>
    </source>
</reference>
<evidence type="ECO:0008006" key="3">
    <source>
        <dbReference type="Google" id="ProtNLM"/>
    </source>
</evidence>
<keyword evidence="2" id="KW-1185">Reference proteome</keyword>
<gene>
    <name evidence="1" type="ORF">F9L03_12900</name>
</gene>
<name>A0AB34DNY8_9HYPH</name>
<protein>
    <recommendedName>
        <fullName evidence="3">HEPN domain-containing protein</fullName>
    </recommendedName>
</protein>
<dbReference type="AlphaFoldDB" id="A0AB34DNY8"/>
<organism evidence="1 2">
    <name type="scientific">Brucella lupini</name>
    <dbReference type="NCBI Taxonomy" id="255457"/>
    <lineage>
        <taxon>Bacteria</taxon>
        <taxon>Pseudomonadati</taxon>
        <taxon>Pseudomonadota</taxon>
        <taxon>Alphaproteobacteria</taxon>
        <taxon>Hyphomicrobiales</taxon>
        <taxon>Brucellaceae</taxon>
        <taxon>Brucella/Ochrobactrum group</taxon>
        <taxon>Brucella</taxon>
    </lineage>
</organism>